<evidence type="ECO:0000313" key="8">
    <source>
        <dbReference type="Proteomes" id="UP000255417"/>
    </source>
</evidence>
<keyword evidence="4" id="KW-0812">Transmembrane</keyword>
<evidence type="ECO:0000256" key="4">
    <source>
        <dbReference type="HAMAP-Rule" id="MF_00994"/>
    </source>
</evidence>
<comment type="similarity">
    <text evidence="4">Belongs to the LapB family.</text>
</comment>
<organism evidence="7 8">
    <name type="scientific">Phocoenobacter uteri</name>
    <dbReference type="NCBI Taxonomy" id="146806"/>
    <lineage>
        <taxon>Bacteria</taxon>
        <taxon>Pseudomonadati</taxon>
        <taxon>Pseudomonadota</taxon>
        <taxon>Gammaproteobacteria</taxon>
        <taxon>Pasteurellales</taxon>
        <taxon>Pasteurellaceae</taxon>
        <taxon>Phocoenobacter</taxon>
    </lineage>
</organism>
<evidence type="ECO:0000256" key="3">
    <source>
        <dbReference type="ARBA" id="ARBA00022803"/>
    </source>
</evidence>
<keyword evidence="4" id="KW-1133">Transmembrane helix</keyword>
<keyword evidence="8" id="KW-1185">Reference proteome</keyword>
<dbReference type="NCBIfam" id="NF008753">
    <property type="entry name" value="PRK11788.1-1"/>
    <property type="match status" value="1"/>
</dbReference>
<evidence type="ECO:0000256" key="1">
    <source>
        <dbReference type="ARBA" id="ARBA00022723"/>
    </source>
</evidence>
<dbReference type="GO" id="GO:0046890">
    <property type="term" value="P:regulation of lipid biosynthetic process"/>
    <property type="evidence" value="ECO:0007669"/>
    <property type="project" value="UniProtKB-UniRule"/>
</dbReference>
<dbReference type="SMART" id="SM00028">
    <property type="entry name" value="TPR"/>
    <property type="match status" value="3"/>
</dbReference>
<dbReference type="OrthoDB" id="507476at2"/>
<keyword evidence="1 4" id="KW-0479">Metal-binding</keyword>
<dbReference type="NCBIfam" id="NF008756">
    <property type="entry name" value="PRK11788.1-4"/>
    <property type="match status" value="1"/>
</dbReference>
<keyword evidence="2 4" id="KW-0677">Repeat</keyword>
<feature type="repeat" description="TPR" evidence="5">
    <location>
        <begin position="151"/>
        <end position="184"/>
    </location>
</feature>
<dbReference type="InterPro" id="IPR019734">
    <property type="entry name" value="TPR_rpt"/>
</dbReference>
<accession>A0A379C9I6</accession>
<keyword evidence="4" id="KW-1003">Cell membrane</keyword>
<evidence type="ECO:0000259" key="6">
    <source>
        <dbReference type="Pfam" id="PF18073"/>
    </source>
</evidence>
<feature type="domain" description="LapB rubredoxin metal binding" evidence="6">
    <location>
        <begin position="362"/>
        <end position="389"/>
    </location>
</feature>
<dbReference type="Gene3D" id="1.25.40.10">
    <property type="entry name" value="Tetratricopeptide repeat domain"/>
    <property type="match status" value="2"/>
</dbReference>
<feature type="binding site" evidence="4">
    <location>
        <position position="364"/>
    </location>
    <ligand>
        <name>Fe cation</name>
        <dbReference type="ChEBI" id="CHEBI:24875"/>
    </ligand>
</feature>
<comment type="function">
    <text evidence="4">Modulates cellular lipopolysaccharide (LPS) levels by regulating LpxC, which is involved in lipid A biosynthesis. May act by modulating the proteolytic activity of FtsH towards LpxC. May also coordinate assembly of proteins involved in LPS synthesis at the plasma membrane.</text>
</comment>
<dbReference type="Pfam" id="PF18073">
    <property type="entry name" value="Zn_ribbon_LapB"/>
    <property type="match status" value="1"/>
</dbReference>
<dbReference type="NCBIfam" id="NF008757">
    <property type="entry name" value="PRK11788.1-5"/>
    <property type="match status" value="1"/>
</dbReference>
<dbReference type="RefSeq" id="WP_115315346.1">
    <property type="nucleotide sequence ID" value="NZ_LWIF01000001.1"/>
</dbReference>
<dbReference type="PANTHER" id="PTHR45586:SF1">
    <property type="entry name" value="LIPOPOLYSACCHARIDE ASSEMBLY PROTEIN B"/>
    <property type="match status" value="1"/>
</dbReference>
<dbReference type="InterPro" id="IPR051012">
    <property type="entry name" value="CellSynth/LPSAsmb/PSIAsmb"/>
</dbReference>
<dbReference type="GO" id="GO:0005506">
    <property type="term" value="F:iron ion binding"/>
    <property type="evidence" value="ECO:0007669"/>
    <property type="project" value="UniProtKB-UniRule"/>
</dbReference>
<dbReference type="HAMAP" id="MF_00994">
    <property type="entry name" value="LPS_assembly_LapB"/>
    <property type="match status" value="1"/>
</dbReference>
<evidence type="ECO:0000256" key="2">
    <source>
        <dbReference type="ARBA" id="ARBA00022737"/>
    </source>
</evidence>
<dbReference type="Proteomes" id="UP000255417">
    <property type="component" value="Unassembled WGS sequence"/>
</dbReference>
<dbReference type="InterPro" id="IPR030865">
    <property type="entry name" value="LapB"/>
</dbReference>
<comment type="subcellular location">
    <subcellularLocation>
        <location evidence="4">Cell inner membrane</location>
        <topology evidence="4">Single-pass membrane protein</topology>
        <orientation evidence="4">Cytoplasmic side</orientation>
    </subcellularLocation>
</comment>
<reference evidence="7 8" key="1">
    <citation type="submission" date="2018-06" db="EMBL/GenBank/DDBJ databases">
        <authorList>
            <consortium name="Pathogen Informatics"/>
            <person name="Doyle S."/>
        </authorList>
    </citation>
    <scope>NUCLEOTIDE SEQUENCE [LARGE SCALE GENOMIC DNA]</scope>
    <source>
        <strain evidence="7 8">NCTC12872</strain>
    </source>
</reference>
<keyword evidence="3 4" id="KW-0802">TPR repeat</keyword>
<dbReference type="GO" id="GO:0009898">
    <property type="term" value="C:cytoplasmic side of plasma membrane"/>
    <property type="evidence" value="ECO:0007669"/>
    <property type="project" value="UniProtKB-UniRule"/>
</dbReference>
<proteinExistence type="inferred from homology"/>
<sequence>MLELLFLLLPIAALYGWYMGQRSARKAQDNQNNKFSRDYMTGLNFLLSNQQEKAVDFFLSMLQKQEQEDSDSVNFETEFEAELTLGNLFRSRGEVDRALFIHQKLDENPNYSIEQKLLVKQQIAKDFMKAGFYDRAENYYIMLLDEPEFAIHSLTQLMNIYQRTKEWEKAINIGEKLLKLTPQSDTIPLSHYYCEYSNVLNSSQKPYLDLLHKALTVNPNCTRASILLGDYYFSIKNYEAALIRFKKIIEQDPTYISEVLDKIEQCYIALNDLDRFESFLYRANEIKHNSIIDLALIKLIENKEGIIPAKSKLYQQVSQYPNILTFQRFIQYQIEEAEGNGKKSLILLDKMVDISISQREKYHCLSCGYKSFHLNWLCPSCRSWETMKPVESIDKIL</sequence>
<dbReference type="GO" id="GO:0008653">
    <property type="term" value="P:lipopolysaccharide metabolic process"/>
    <property type="evidence" value="ECO:0007669"/>
    <property type="project" value="InterPro"/>
</dbReference>
<dbReference type="InterPro" id="IPR041166">
    <property type="entry name" value="Rubredoxin_2"/>
</dbReference>
<keyword evidence="4" id="KW-0408">Iron</keyword>
<gene>
    <name evidence="4" type="primary">lapB</name>
    <name evidence="7" type="ORF">NCTC12872_00807</name>
</gene>
<dbReference type="AlphaFoldDB" id="A0A379C9I6"/>
<evidence type="ECO:0000256" key="5">
    <source>
        <dbReference type="PROSITE-ProRule" id="PRU00339"/>
    </source>
</evidence>
<protein>
    <recommendedName>
        <fullName evidence="4">Lipopolysaccharide assembly protein B</fullName>
    </recommendedName>
</protein>
<feature type="binding site" evidence="4">
    <location>
        <position position="381"/>
    </location>
    <ligand>
        <name>Fe cation</name>
        <dbReference type="ChEBI" id="CHEBI:24875"/>
    </ligand>
</feature>
<keyword evidence="4" id="KW-0472">Membrane</keyword>
<dbReference type="SUPFAM" id="SSF48452">
    <property type="entry name" value="TPR-like"/>
    <property type="match status" value="1"/>
</dbReference>
<dbReference type="EMBL" id="UGTA01000001">
    <property type="protein sequence ID" value="SUB58839.1"/>
    <property type="molecule type" value="Genomic_DNA"/>
</dbReference>
<dbReference type="InterPro" id="IPR011990">
    <property type="entry name" value="TPR-like_helical_dom_sf"/>
</dbReference>
<feature type="topological domain" description="Cytoplasmic" evidence="4">
    <location>
        <begin position="21"/>
        <end position="397"/>
    </location>
</feature>
<feature type="binding site" evidence="4">
    <location>
        <position position="378"/>
    </location>
    <ligand>
        <name>Fe cation</name>
        <dbReference type="ChEBI" id="CHEBI:24875"/>
    </ligand>
</feature>
<dbReference type="PROSITE" id="PS50005">
    <property type="entry name" value="TPR"/>
    <property type="match status" value="2"/>
</dbReference>
<evidence type="ECO:0000313" key="7">
    <source>
        <dbReference type="EMBL" id="SUB58839.1"/>
    </source>
</evidence>
<feature type="binding site" evidence="4">
    <location>
        <position position="367"/>
    </location>
    <ligand>
        <name>Fe cation</name>
        <dbReference type="ChEBI" id="CHEBI:24875"/>
    </ligand>
</feature>
<feature type="repeat" description="TPR" evidence="5">
    <location>
        <begin position="222"/>
        <end position="255"/>
    </location>
</feature>
<dbReference type="PANTHER" id="PTHR45586">
    <property type="entry name" value="TPR REPEAT-CONTAINING PROTEIN PA4667"/>
    <property type="match status" value="1"/>
</dbReference>
<keyword evidence="4" id="KW-0997">Cell inner membrane</keyword>
<name>A0A379C9I6_9PAST</name>